<sequence>MVSKNDPLFPIPAPPPSLVAPARWPGITPHSVEVLKKVLKDNHDRWHIFFNDRNFHNHIVHRVLAVWALGADGSVIEAGYKFDSTYQRPNYASPSAITSENFREHLTKAEYWDAYVKFFEQQVQELGIRDVLEKYVFSREFNFDHKLNDDEQVRMLDRFVGGLFHPLIHVGYGYEFGLPGIIAEGLALTALSPSAFRNMITPELFDKAGVKGLTGTSAQLAKELDITSTAKPTTGIEAKPTHALTIVARILKDTRFAEAKNIDPANAFTETREKFGDLIREYVEQWDAETSDSKEMTRKYEELVWTSVVLYGVVGLHKENDFKANFLLMHIVTSSLFLPSFLAFLSSPSQALLLRSFFIASLSYWIASGRPNINIKRFFSLSETAYPLPTGALPTPTDDTLPPPDADPNRVKAVTPNPWLPIIETSLTHPNEHLIKIQRTLAHYSALYGSREPGAKEGGLQGAAEELEGAEFLDGTLFIRVAGLTAKRLGRVREGEKSSNWDFGGFD</sequence>
<evidence type="ECO:0000313" key="2">
    <source>
        <dbReference type="EMBL" id="KIL64332.1"/>
    </source>
</evidence>
<name>A0A0C2WRN6_AMAMK</name>
<reference evidence="2 3" key="1">
    <citation type="submission" date="2014-04" db="EMBL/GenBank/DDBJ databases">
        <title>Evolutionary Origins and Diversification of the Mycorrhizal Mutualists.</title>
        <authorList>
            <consortium name="DOE Joint Genome Institute"/>
            <consortium name="Mycorrhizal Genomics Consortium"/>
            <person name="Kohler A."/>
            <person name="Kuo A."/>
            <person name="Nagy L.G."/>
            <person name="Floudas D."/>
            <person name="Copeland A."/>
            <person name="Barry K.W."/>
            <person name="Cichocki N."/>
            <person name="Veneault-Fourrey C."/>
            <person name="LaButti K."/>
            <person name="Lindquist E.A."/>
            <person name="Lipzen A."/>
            <person name="Lundell T."/>
            <person name="Morin E."/>
            <person name="Murat C."/>
            <person name="Riley R."/>
            <person name="Ohm R."/>
            <person name="Sun H."/>
            <person name="Tunlid A."/>
            <person name="Henrissat B."/>
            <person name="Grigoriev I.V."/>
            <person name="Hibbett D.S."/>
            <person name="Martin F."/>
        </authorList>
    </citation>
    <scope>NUCLEOTIDE SEQUENCE [LARGE SCALE GENOMIC DNA]</scope>
    <source>
        <strain evidence="2 3">Koide BX008</strain>
    </source>
</reference>
<dbReference type="OrthoDB" id="10004862at2759"/>
<dbReference type="PANTHER" id="PTHR35870:SF1">
    <property type="entry name" value="PROTEIN, PUTATIVE (AFU_ORTHOLOGUE AFUA_5G03330)-RELATED"/>
    <property type="match status" value="1"/>
</dbReference>
<evidence type="ECO:0000256" key="1">
    <source>
        <dbReference type="ARBA" id="ARBA00023002"/>
    </source>
</evidence>
<dbReference type="InParanoid" id="A0A0C2WRN6"/>
<dbReference type="HOGENOM" id="CLU_019145_1_0_1"/>
<organism evidence="2 3">
    <name type="scientific">Amanita muscaria (strain Koide BX008)</name>
    <dbReference type="NCBI Taxonomy" id="946122"/>
    <lineage>
        <taxon>Eukaryota</taxon>
        <taxon>Fungi</taxon>
        <taxon>Dikarya</taxon>
        <taxon>Basidiomycota</taxon>
        <taxon>Agaricomycotina</taxon>
        <taxon>Agaricomycetes</taxon>
        <taxon>Agaricomycetidae</taxon>
        <taxon>Agaricales</taxon>
        <taxon>Pluteineae</taxon>
        <taxon>Amanitaceae</taxon>
        <taxon>Amanita</taxon>
    </lineage>
</organism>
<gene>
    <name evidence="2" type="ORF">M378DRAFT_78478</name>
</gene>
<dbReference type="STRING" id="946122.A0A0C2WRN6"/>
<proteinExistence type="predicted"/>
<dbReference type="GO" id="GO:0016491">
    <property type="term" value="F:oxidoreductase activity"/>
    <property type="evidence" value="ECO:0007669"/>
    <property type="project" value="UniProtKB-KW"/>
</dbReference>
<dbReference type="Proteomes" id="UP000054549">
    <property type="component" value="Unassembled WGS sequence"/>
</dbReference>
<dbReference type="AlphaFoldDB" id="A0A0C2WRN6"/>
<dbReference type="PANTHER" id="PTHR35870">
    <property type="entry name" value="PROTEIN, PUTATIVE (AFU_ORTHOLOGUE AFUA_5G03330)-RELATED"/>
    <property type="match status" value="1"/>
</dbReference>
<evidence type="ECO:0000313" key="3">
    <source>
        <dbReference type="Proteomes" id="UP000054549"/>
    </source>
</evidence>
<dbReference type="Pfam" id="PF14027">
    <property type="entry name" value="Questin_oxidase"/>
    <property type="match status" value="1"/>
</dbReference>
<accession>A0A0C2WRN6</accession>
<dbReference type="EMBL" id="KN818250">
    <property type="protein sequence ID" value="KIL64332.1"/>
    <property type="molecule type" value="Genomic_DNA"/>
</dbReference>
<dbReference type="InterPro" id="IPR025337">
    <property type="entry name" value="Questin_oxidase-like"/>
</dbReference>
<evidence type="ECO:0008006" key="4">
    <source>
        <dbReference type="Google" id="ProtNLM"/>
    </source>
</evidence>
<keyword evidence="3" id="KW-1185">Reference proteome</keyword>
<keyword evidence="1" id="KW-0560">Oxidoreductase</keyword>
<protein>
    <recommendedName>
        <fullName evidence="4">Oxidoreductase AflY</fullName>
    </recommendedName>
</protein>